<evidence type="ECO:0000256" key="5">
    <source>
        <dbReference type="SAM" id="SignalP"/>
    </source>
</evidence>
<organism evidence="7 8">
    <name type="scientific">Flavisolibacter tropicus</name>
    <dbReference type="NCBI Taxonomy" id="1492898"/>
    <lineage>
        <taxon>Bacteria</taxon>
        <taxon>Pseudomonadati</taxon>
        <taxon>Bacteroidota</taxon>
        <taxon>Chitinophagia</taxon>
        <taxon>Chitinophagales</taxon>
        <taxon>Chitinophagaceae</taxon>
        <taxon>Flavisolibacter</taxon>
    </lineage>
</organism>
<gene>
    <name evidence="7" type="ORF">SY85_04385</name>
</gene>
<protein>
    <recommendedName>
        <fullName evidence="6">Cytochrome c domain-containing protein</fullName>
    </recommendedName>
</protein>
<dbReference type="GO" id="GO:0009055">
    <property type="term" value="F:electron transfer activity"/>
    <property type="evidence" value="ECO:0007669"/>
    <property type="project" value="InterPro"/>
</dbReference>
<dbReference type="STRING" id="1492898.SY85_04385"/>
<feature type="domain" description="Cytochrome c" evidence="6">
    <location>
        <begin position="43"/>
        <end position="123"/>
    </location>
</feature>
<feature type="chain" id="PRO_5008001065" description="Cytochrome c domain-containing protein" evidence="5">
    <location>
        <begin position="23"/>
        <end position="126"/>
    </location>
</feature>
<dbReference type="KEGG" id="fla:SY85_04385"/>
<keyword evidence="2 4" id="KW-0479">Metal-binding</keyword>
<dbReference type="PROSITE" id="PS51007">
    <property type="entry name" value="CYTC"/>
    <property type="match status" value="1"/>
</dbReference>
<keyword evidence="1 4" id="KW-0349">Heme</keyword>
<feature type="signal peptide" evidence="5">
    <location>
        <begin position="1"/>
        <end position="22"/>
    </location>
</feature>
<reference evidence="8" key="1">
    <citation type="submission" date="2015-01" db="EMBL/GenBank/DDBJ databases">
        <title>Flavisolibacter sp./LCS9/ whole genome sequencing.</title>
        <authorList>
            <person name="Kim M.K."/>
            <person name="Srinivasan S."/>
            <person name="Lee J.-J."/>
        </authorList>
    </citation>
    <scope>NUCLEOTIDE SEQUENCE [LARGE SCALE GENOMIC DNA]</scope>
    <source>
        <strain evidence="8">LCS9</strain>
    </source>
</reference>
<evidence type="ECO:0000259" key="6">
    <source>
        <dbReference type="PROSITE" id="PS51007"/>
    </source>
</evidence>
<dbReference type="OrthoDB" id="1524066at2"/>
<evidence type="ECO:0000256" key="4">
    <source>
        <dbReference type="PROSITE-ProRule" id="PRU00433"/>
    </source>
</evidence>
<evidence type="ECO:0000256" key="2">
    <source>
        <dbReference type="ARBA" id="ARBA00022723"/>
    </source>
</evidence>
<sequence length="126" mass="13432">MNRYKPLWALVLILLVTSCAKSNEEAERAEMGGAGNCNTTNMSYATDIAPILQANCYACHSNANQSISGISLEGHSNLKKVADDGRLIGVITHAAGYPPMPQIGPKLSDCNINKIKSWVNSGSPNN</sequence>
<dbReference type="RefSeq" id="WP_066401982.1">
    <property type="nucleotide sequence ID" value="NZ_CP011390.1"/>
</dbReference>
<evidence type="ECO:0000256" key="3">
    <source>
        <dbReference type="ARBA" id="ARBA00023004"/>
    </source>
</evidence>
<dbReference type="PATRIC" id="fig|1492898.3.peg.960"/>
<dbReference type="InterPro" id="IPR036909">
    <property type="entry name" value="Cyt_c-like_dom_sf"/>
</dbReference>
<evidence type="ECO:0000256" key="1">
    <source>
        <dbReference type="ARBA" id="ARBA00022617"/>
    </source>
</evidence>
<dbReference type="GO" id="GO:0046872">
    <property type="term" value="F:metal ion binding"/>
    <property type="evidence" value="ECO:0007669"/>
    <property type="project" value="UniProtKB-KW"/>
</dbReference>
<evidence type="ECO:0000313" key="8">
    <source>
        <dbReference type="Proteomes" id="UP000077177"/>
    </source>
</evidence>
<name>A0A172TS72_9BACT</name>
<evidence type="ECO:0000313" key="7">
    <source>
        <dbReference type="EMBL" id="ANE49842.1"/>
    </source>
</evidence>
<keyword evidence="8" id="KW-1185">Reference proteome</keyword>
<dbReference type="EMBL" id="CP011390">
    <property type="protein sequence ID" value="ANE49842.1"/>
    <property type="molecule type" value="Genomic_DNA"/>
</dbReference>
<dbReference type="Proteomes" id="UP000077177">
    <property type="component" value="Chromosome"/>
</dbReference>
<reference evidence="7 8" key="2">
    <citation type="journal article" date="2016" name="Int. J. Syst. Evol. Microbiol.">
        <title>Flavisolibacter tropicus sp. nov., isolated from tropical soil.</title>
        <authorList>
            <person name="Lee J.J."/>
            <person name="Kang M.S."/>
            <person name="Kim G.S."/>
            <person name="Lee C.S."/>
            <person name="Lim S."/>
            <person name="Lee J."/>
            <person name="Roh S.H."/>
            <person name="Kang H."/>
            <person name="Ha J.M."/>
            <person name="Bae S."/>
            <person name="Jung H.Y."/>
            <person name="Kim M.K."/>
        </authorList>
    </citation>
    <scope>NUCLEOTIDE SEQUENCE [LARGE SCALE GENOMIC DNA]</scope>
    <source>
        <strain evidence="7 8">LCS9</strain>
    </source>
</reference>
<keyword evidence="5" id="KW-0732">Signal</keyword>
<proteinExistence type="predicted"/>
<keyword evidence="3 4" id="KW-0408">Iron</keyword>
<dbReference type="Gene3D" id="1.10.760.10">
    <property type="entry name" value="Cytochrome c-like domain"/>
    <property type="match status" value="1"/>
</dbReference>
<accession>A0A172TS72</accession>
<dbReference type="SUPFAM" id="SSF46626">
    <property type="entry name" value="Cytochrome c"/>
    <property type="match status" value="1"/>
</dbReference>
<dbReference type="PROSITE" id="PS51257">
    <property type="entry name" value="PROKAR_LIPOPROTEIN"/>
    <property type="match status" value="1"/>
</dbReference>
<dbReference type="InterPro" id="IPR009056">
    <property type="entry name" value="Cyt_c-like_dom"/>
</dbReference>
<dbReference type="GO" id="GO:0020037">
    <property type="term" value="F:heme binding"/>
    <property type="evidence" value="ECO:0007669"/>
    <property type="project" value="InterPro"/>
</dbReference>
<dbReference type="AlphaFoldDB" id="A0A172TS72"/>